<protein>
    <recommendedName>
        <fullName evidence="2">G-patch domain-containing protein</fullName>
    </recommendedName>
</protein>
<gene>
    <name evidence="3" type="ORF">CDD82_1585</name>
</gene>
<feature type="domain" description="G-patch" evidence="2">
    <location>
        <begin position="313"/>
        <end position="364"/>
    </location>
</feature>
<feature type="compositionally biased region" description="Pro residues" evidence="1">
    <location>
        <begin position="205"/>
        <end position="226"/>
    </location>
</feature>
<name>A0A2C5ZI04_9HYPO</name>
<accession>A0A2C5ZI04</accession>
<feature type="compositionally biased region" description="Pro residues" evidence="1">
    <location>
        <begin position="1"/>
        <end position="10"/>
    </location>
</feature>
<feature type="region of interest" description="Disordered" evidence="1">
    <location>
        <begin position="1"/>
        <end position="167"/>
    </location>
</feature>
<feature type="region of interest" description="Disordered" evidence="1">
    <location>
        <begin position="180"/>
        <end position="315"/>
    </location>
</feature>
<dbReference type="OrthoDB" id="5411533at2759"/>
<dbReference type="PROSITE" id="PS50174">
    <property type="entry name" value="G_PATCH"/>
    <property type="match status" value="1"/>
</dbReference>
<dbReference type="SMART" id="SM00443">
    <property type="entry name" value="G_patch"/>
    <property type="match status" value="1"/>
</dbReference>
<dbReference type="PANTHER" id="PTHR13288">
    <property type="entry name" value="SPLICING FACTOR 45 SPF45"/>
    <property type="match status" value="1"/>
</dbReference>
<sequence>MTAPPPPPAARPGLSLYADLHDPNESSNATISAAPVVYGQTNAASAETQKPNAALQFQPHIRRPPVKQSKTKSAFPKKIVKSETVDIAPVPPAAPIASTQAPPKTSLADWAPTEQDEWMYGTGEKRQRGGRKKKKRQQQDRTEETNWDEFYDPSKPTNVEEYVKSDEKITEVLEWKAQLYRHRKRRASSDISSDDDNVPSMPNQFAPPPSMAFAPPPMSPPHPASPPRTNDERYGSHPNTTETPVPDLNPPPPPSQPASNPTLPPASTGATISRAPVMYTQMPSLENPASHAEPSAPDNGNSEESQRSRRPGQSGFALRLMNKYGWTKGTGLGADESGIVNPLRVHVDKRRKKADADGGGWAEPSAKGKIIGGHRKAEQSKFGKMSEVIVLGNMLENMPDLQSEIANGLGQEIGEECGEKYGRVERIYIDQEHRQVFIKFTDQVSALRAVNELDERIFNGNTIAPRFYDTETFERGVYTSKK</sequence>
<dbReference type="Pfam" id="PF00076">
    <property type="entry name" value="RRM_1"/>
    <property type="match status" value="1"/>
</dbReference>
<keyword evidence="4" id="KW-1185">Reference proteome</keyword>
<dbReference type="Gene3D" id="3.30.70.330">
    <property type="match status" value="1"/>
</dbReference>
<dbReference type="InterPro" id="IPR000504">
    <property type="entry name" value="RRM_dom"/>
</dbReference>
<evidence type="ECO:0000313" key="4">
    <source>
        <dbReference type="Proteomes" id="UP000224854"/>
    </source>
</evidence>
<dbReference type="PANTHER" id="PTHR13288:SF8">
    <property type="entry name" value="SPLICING FACTOR 45"/>
    <property type="match status" value="1"/>
</dbReference>
<dbReference type="EMBL" id="NJEU01000149">
    <property type="protein sequence ID" value="PHH80657.1"/>
    <property type="molecule type" value="Genomic_DNA"/>
</dbReference>
<dbReference type="InterPro" id="IPR000467">
    <property type="entry name" value="G_patch_dom"/>
</dbReference>
<dbReference type="InterPro" id="IPR012677">
    <property type="entry name" value="Nucleotide-bd_a/b_plait_sf"/>
</dbReference>
<evidence type="ECO:0000259" key="2">
    <source>
        <dbReference type="PROSITE" id="PS50174"/>
    </source>
</evidence>
<dbReference type="InterPro" id="IPR035979">
    <property type="entry name" value="RBD_domain_sf"/>
</dbReference>
<organism evidence="3 4">
    <name type="scientific">Ophiocordyceps australis</name>
    <dbReference type="NCBI Taxonomy" id="1399860"/>
    <lineage>
        <taxon>Eukaryota</taxon>
        <taxon>Fungi</taxon>
        <taxon>Dikarya</taxon>
        <taxon>Ascomycota</taxon>
        <taxon>Pezizomycotina</taxon>
        <taxon>Sordariomycetes</taxon>
        <taxon>Hypocreomycetidae</taxon>
        <taxon>Hypocreales</taxon>
        <taxon>Ophiocordycipitaceae</taxon>
        <taxon>Ophiocordyceps</taxon>
    </lineage>
</organism>
<feature type="compositionally biased region" description="Polar residues" evidence="1">
    <location>
        <begin position="39"/>
        <end position="51"/>
    </location>
</feature>
<dbReference type="Proteomes" id="UP000224854">
    <property type="component" value="Unassembled WGS sequence"/>
</dbReference>
<evidence type="ECO:0000256" key="1">
    <source>
        <dbReference type="SAM" id="MobiDB-lite"/>
    </source>
</evidence>
<dbReference type="SUPFAM" id="SSF54928">
    <property type="entry name" value="RNA-binding domain, RBD"/>
    <property type="match status" value="1"/>
</dbReference>
<dbReference type="Pfam" id="PF01585">
    <property type="entry name" value="G-patch"/>
    <property type="match status" value="1"/>
</dbReference>
<dbReference type="InterPro" id="IPR040052">
    <property type="entry name" value="RBM17"/>
</dbReference>
<dbReference type="GO" id="GO:0071011">
    <property type="term" value="C:precatalytic spliceosome"/>
    <property type="evidence" value="ECO:0007669"/>
    <property type="project" value="TreeGrafter"/>
</dbReference>
<feature type="region of interest" description="Disordered" evidence="1">
    <location>
        <begin position="350"/>
        <end position="377"/>
    </location>
</feature>
<feature type="compositionally biased region" description="Pro residues" evidence="1">
    <location>
        <begin position="247"/>
        <end position="256"/>
    </location>
</feature>
<comment type="caution">
    <text evidence="3">The sequence shown here is derived from an EMBL/GenBank/DDBJ whole genome shotgun (WGS) entry which is preliminary data.</text>
</comment>
<dbReference type="GO" id="GO:0003723">
    <property type="term" value="F:RNA binding"/>
    <property type="evidence" value="ECO:0007669"/>
    <property type="project" value="InterPro"/>
</dbReference>
<evidence type="ECO:0000313" key="3">
    <source>
        <dbReference type="EMBL" id="PHH80657.1"/>
    </source>
</evidence>
<dbReference type="AlphaFoldDB" id="A0A2C5ZI04"/>
<reference evidence="3 4" key="1">
    <citation type="submission" date="2017-06" db="EMBL/GenBank/DDBJ databases">
        <title>Ant-infecting Ophiocordyceps genomes reveal a high diversity of potential behavioral manipulation genes and a possible major role for enterotoxins.</title>
        <authorList>
            <person name="De Bekker C."/>
            <person name="Evans H.C."/>
            <person name="Brachmann A."/>
            <person name="Hughes D.P."/>
        </authorList>
    </citation>
    <scope>NUCLEOTIDE SEQUENCE [LARGE SCALE GENOMIC DNA]</scope>
    <source>
        <strain evidence="3 4">1348a</strain>
    </source>
</reference>
<proteinExistence type="predicted"/>
<dbReference type="GO" id="GO:0045292">
    <property type="term" value="P:mRNA cis splicing, via spliceosome"/>
    <property type="evidence" value="ECO:0007669"/>
    <property type="project" value="InterPro"/>
</dbReference>